<feature type="compositionally biased region" description="Basic and acidic residues" evidence="1">
    <location>
        <begin position="71"/>
        <end position="94"/>
    </location>
</feature>
<proteinExistence type="predicted"/>
<evidence type="ECO:0000313" key="3">
    <source>
        <dbReference type="Proteomes" id="UP000095349"/>
    </source>
</evidence>
<name>A0A1D8G887_9ACTN</name>
<keyword evidence="3" id="KW-1185">Reference proteome</keyword>
<dbReference type="EMBL" id="CP017316">
    <property type="protein sequence ID" value="AOT61652.1"/>
    <property type="molecule type" value="Genomic_DNA"/>
</dbReference>
<evidence type="ECO:0000256" key="1">
    <source>
        <dbReference type="SAM" id="MobiDB-lite"/>
    </source>
</evidence>
<dbReference type="Proteomes" id="UP000095349">
    <property type="component" value="Chromosome"/>
</dbReference>
<evidence type="ECO:0000313" key="2">
    <source>
        <dbReference type="EMBL" id="AOT61652.1"/>
    </source>
</evidence>
<protein>
    <submittedName>
        <fullName evidence="2">Uncharacterized protein</fullName>
    </submittedName>
</protein>
<dbReference type="AlphaFoldDB" id="A0A1D8G887"/>
<accession>A0A1D8G887</accession>
<dbReference type="STRING" id="285473.A4G23_04540"/>
<reference evidence="2 3" key="1">
    <citation type="submission" date="2016-09" db="EMBL/GenBank/DDBJ databases">
        <title>Streptomyces rubrolavendulae MJM4426 Genome sequencing and assembly.</title>
        <authorList>
            <person name="Kim J.-G."/>
        </authorList>
    </citation>
    <scope>NUCLEOTIDE SEQUENCE [LARGE SCALE GENOMIC DNA]</scope>
    <source>
        <strain evidence="2 3">MJM4426</strain>
    </source>
</reference>
<feature type="region of interest" description="Disordered" evidence="1">
    <location>
        <begin position="70"/>
        <end position="133"/>
    </location>
</feature>
<gene>
    <name evidence="2" type="ORF">A4G23_04540</name>
</gene>
<organism evidence="2 3">
    <name type="scientific">Streptomyces rubrolavendulae</name>
    <dbReference type="NCBI Taxonomy" id="285473"/>
    <lineage>
        <taxon>Bacteria</taxon>
        <taxon>Bacillati</taxon>
        <taxon>Actinomycetota</taxon>
        <taxon>Actinomycetes</taxon>
        <taxon>Kitasatosporales</taxon>
        <taxon>Streptomycetaceae</taxon>
        <taxon>Streptomyces</taxon>
    </lineage>
</organism>
<sequence>MVERMATKKYTVTLPEELAEAIRAEVGSGNFSRYVTRAIEGQRERDRLHEAVRWWESEYGEVTEAELAEVEAEHRDLERRHEERAVDRSDDREATGQGTPEPAGTAGRPGTAEHSSAAGHSGGSPCDEERVAA</sequence>
<dbReference type="KEGG" id="srn:A4G23_04540"/>
<dbReference type="PATRIC" id="fig|285473.5.peg.4774"/>